<protein>
    <recommendedName>
        <fullName evidence="1">F-box protein</fullName>
    </recommendedName>
</protein>
<evidence type="ECO:0000256" key="1">
    <source>
        <dbReference type="RuleBase" id="RU369085"/>
    </source>
</evidence>
<comment type="subunit">
    <text evidence="1">Component of the SCF-type E3 ligase complex.</text>
</comment>
<comment type="function">
    <text evidence="1">Acts as a component of a SCF E3 ubiquitin ligase complexes.</text>
</comment>
<dbReference type="GO" id="GO:0019005">
    <property type="term" value="C:SCF ubiquitin ligase complex"/>
    <property type="evidence" value="ECO:0007669"/>
    <property type="project" value="UniProtKB-UniRule"/>
</dbReference>
<name>A0AAV2FC23_9ROSI</name>
<sequence length="453" mass="50897">MAEMDSSSPYSFADFPEDVQLCILSFLNPIEIANFACTSKRFGPLCQTDSKLWYALCDRRWGSKTQIGKWGEGKISYKLLYKTLNKWENLIGFWRRCGQSQQKVNPAAASAGVAKPPGLVFFEWGPSFLRGSRVSPSQNGTYGVLKSPFLIMGISAEGQIANYLDPEGHNGADCELGSPETDSIHVNVNFIGDFHFSVEEDESFANRRSSNGENARSGGDDSGDEVGGSNGFESGSPPASLPEMVEMYQYYANRSSPGADRSLRRQRKRGKERQFRKRWETEHYLKIVDCFPTQSRPLQGIWKGICDEMKLEFYLVEYDGVGISCRRLGDLSERLSSCMPVFWTSNPTFIDSPLSPEELHVYDSRIHIRPPPDETYVDDEVVMRVMYINSSFDLVIPGLEGNAANPWRVEGRIWQYKSGAFGFGFLRDNFVVDLKHIAQNGCLLDIMGPPCSD</sequence>
<evidence type="ECO:0000313" key="5">
    <source>
        <dbReference type="Proteomes" id="UP001497516"/>
    </source>
</evidence>
<dbReference type="SUPFAM" id="SSF81383">
    <property type="entry name" value="F-box domain"/>
    <property type="match status" value="1"/>
</dbReference>
<organism evidence="4 5">
    <name type="scientific">Linum trigynum</name>
    <dbReference type="NCBI Taxonomy" id="586398"/>
    <lineage>
        <taxon>Eukaryota</taxon>
        <taxon>Viridiplantae</taxon>
        <taxon>Streptophyta</taxon>
        <taxon>Embryophyta</taxon>
        <taxon>Tracheophyta</taxon>
        <taxon>Spermatophyta</taxon>
        <taxon>Magnoliopsida</taxon>
        <taxon>eudicotyledons</taxon>
        <taxon>Gunneridae</taxon>
        <taxon>Pentapetalae</taxon>
        <taxon>rosids</taxon>
        <taxon>fabids</taxon>
        <taxon>Malpighiales</taxon>
        <taxon>Linaceae</taxon>
        <taxon>Linum</taxon>
    </lineage>
</organism>
<comment type="pathway">
    <text evidence="1">Protein modification; protein ubiquitination.</text>
</comment>
<dbReference type="GO" id="GO:0005737">
    <property type="term" value="C:cytoplasm"/>
    <property type="evidence" value="ECO:0007669"/>
    <property type="project" value="TreeGrafter"/>
</dbReference>
<evidence type="ECO:0000256" key="2">
    <source>
        <dbReference type="SAM" id="MobiDB-lite"/>
    </source>
</evidence>
<gene>
    <name evidence="4" type="ORF">LTRI10_LOCUS36224</name>
</gene>
<keyword evidence="5" id="KW-1185">Reference proteome</keyword>
<dbReference type="EMBL" id="OZ034819">
    <property type="protein sequence ID" value="CAL1395820.1"/>
    <property type="molecule type" value="Genomic_DNA"/>
</dbReference>
<feature type="region of interest" description="Disordered" evidence="2">
    <location>
        <begin position="202"/>
        <end position="239"/>
    </location>
</feature>
<accession>A0AAV2FC23</accession>
<evidence type="ECO:0000313" key="4">
    <source>
        <dbReference type="EMBL" id="CAL1395820.1"/>
    </source>
</evidence>
<keyword evidence="1" id="KW-0833">Ubl conjugation pathway</keyword>
<dbReference type="PROSITE" id="PS50181">
    <property type="entry name" value="FBOX"/>
    <property type="match status" value="1"/>
</dbReference>
<dbReference type="Gene3D" id="1.20.1280.50">
    <property type="match status" value="1"/>
</dbReference>
<dbReference type="Proteomes" id="UP001497516">
    <property type="component" value="Chromosome 6"/>
</dbReference>
<dbReference type="GO" id="GO:0016567">
    <property type="term" value="P:protein ubiquitination"/>
    <property type="evidence" value="ECO:0007669"/>
    <property type="project" value="UniProtKB-UniRule"/>
</dbReference>
<evidence type="ECO:0000259" key="3">
    <source>
        <dbReference type="PROSITE" id="PS50181"/>
    </source>
</evidence>
<dbReference type="GO" id="GO:0009740">
    <property type="term" value="P:gibberellic acid mediated signaling pathway"/>
    <property type="evidence" value="ECO:0007669"/>
    <property type="project" value="TreeGrafter"/>
</dbReference>
<feature type="region of interest" description="Disordered" evidence="2">
    <location>
        <begin position="255"/>
        <end position="274"/>
    </location>
</feature>
<dbReference type="Pfam" id="PF12937">
    <property type="entry name" value="F-box-like"/>
    <property type="match status" value="1"/>
</dbReference>
<dbReference type="InterPro" id="IPR001810">
    <property type="entry name" value="F-box_dom"/>
</dbReference>
<dbReference type="AlphaFoldDB" id="A0AAV2FC23"/>
<dbReference type="PANTHER" id="PTHR12874">
    <property type="entry name" value="F-BOX ONLY PROTEIN 48-RELATED"/>
    <property type="match status" value="1"/>
</dbReference>
<feature type="compositionally biased region" description="Basic residues" evidence="2">
    <location>
        <begin position="264"/>
        <end position="274"/>
    </location>
</feature>
<dbReference type="GO" id="GO:0031146">
    <property type="term" value="P:SCF-dependent proteasomal ubiquitin-dependent protein catabolic process"/>
    <property type="evidence" value="ECO:0007669"/>
    <property type="project" value="UniProtKB-UniRule"/>
</dbReference>
<feature type="domain" description="F-box" evidence="3">
    <location>
        <begin position="9"/>
        <end position="56"/>
    </location>
</feature>
<comment type="subcellular location">
    <subcellularLocation>
        <location evidence="1">Nucleus</location>
    </subcellularLocation>
</comment>
<reference evidence="4 5" key="1">
    <citation type="submission" date="2024-04" db="EMBL/GenBank/DDBJ databases">
        <authorList>
            <person name="Fracassetti M."/>
        </authorList>
    </citation>
    <scope>NUCLEOTIDE SEQUENCE [LARGE SCALE GENOMIC DNA]</scope>
</reference>
<dbReference type="GO" id="GO:0005634">
    <property type="term" value="C:nucleus"/>
    <property type="evidence" value="ECO:0007669"/>
    <property type="project" value="UniProtKB-SubCell"/>
</dbReference>
<proteinExistence type="predicted"/>
<dbReference type="PANTHER" id="PTHR12874:SF28">
    <property type="entry name" value="F-BOX PROTEIN"/>
    <property type="match status" value="1"/>
</dbReference>
<dbReference type="InterPro" id="IPR036047">
    <property type="entry name" value="F-box-like_dom_sf"/>
</dbReference>
<keyword evidence="1" id="KW-0539">Nucleus</keyword>